<evidence type="ECO:0000313" key="6">
    <source>
        <dbReference type="Proteomes" id="UP000741360"/>
    </source>
</evidence>
<name>A0A932M070_UNCTE</name>
<comment type="caution">
    <text evidence="5">The sequence shown here is derived from an EMBL/GenBank/DDBJ whole genome shotgun (WGS) entry which is preliminary data.</text>
</comment>
<evidence type="ECO:0000259" key="4">
    <source>
        <dbReference type="Pfam" id="PF09084"/>
    </source>
</evidence>
<evidence type="ECO:0000256" key="2">
    <source>
        <dbReference type="ARBA" id="ARBA00010742"/>
    </source>
</evidence>
<evidence type="ECO:0000313" key="5">
    <source>
        <dbReference type="EMBL" id="MBI3014813.1"/>
    </source>
</evidence>
<sequence length="337" mass="37200">MRSANRRWIPLLVALASWLVVGGWPAMGQEKVPLTFGDYPYGYAANAVISYQALYEGIVKPEGVDLQIMHSPIDAAERLMMAGQRDLGIMAFLAYFTARARGLPLVAIAVEQHLQKTERSGTPANALYVRAAAGIDHPKKLEGKKIGLPLLRSASALYTQAILRDKFGVDLSKITWVDKPPPILYQLLQSGEIDATNLYGEPSYRAQRDPSIKVLLVTPDEWEAMTGATTITTLIVAKKSTVEKYPKALKSVLSALQKSREYGLQHTDQVLESAAKKLGFSKDHLKRGMGTAYFPFDVSPKDRDSMKLLLKYAVELKLIDKELDPATLFANLGEPAR</sequence>
<gene>
    <name evidence="5" type="ORF">HYY65_07105</name>
</gene>
<evidence type="ECO:0000256" key="3">
    <source>
        <dbReference type="ARBA" id="ARBA00022729"/>
    </source>
</evidence>
<feature type="domain" description="SsuA/THI5-like" evidence="4">
    <location>
        <begin position="50"/>
        <end position="268"/>
    </location>
</feature>
<dbReference type="AlphaFoldDB" id="A0A932M070"/>
<proteinExistence type="inferred from homology"/>
<comment type="similarity">
    <text evidence="2">Belongs to the bacterial solute-binding protein SsuA/TauA family.</text>
</comment>
<dbReference type="SUPFAM" id="SSF53850">
    <property type="entry name" value="Periplasmic binding protein-like II"/>
    <property type="match status" value="1"/>
</dbReference>
<protein>
    <submittedName>
        <fullName evidence="5">ABC transporter substrate-binding protein</fullName>
    </submittedName>
</protein>
<comment type="subcellular location">
    <subcellularLocation>
        <location evidence="1">Periplasm</location>
    </subcellularLocation>
</comment>
<evidence type="ECO:0000256" key="1">
    <source>
        <dbReference type="ARBA" id="ARBA00004418"/>
    </source>
</evidence>
<dbReference type="PANTHER" id="PTHR30024">
    <property type="entry name" value="ALIPHATIC SULFONATES-BINDING PROTEIN-RELATED"/>
    <property type="match status" value="1"/>
</dbReference>
<dbReference type="Gene3D" id="3.40.190.10">
    <property type="entry name" value="Periplasmic binding protein-like II"/>
    <property type="match status" value="2"/>
</dbReference>
<reference evidence="5" key="1">
    <citation type="submission" date="2020-07" db="EMBL/GenBank/DDBJ databases">
        <title>Huge and variable diversity of episymbiotic CPR bacteria and DPANN archaea in groundwater ecosystems.</title>
        <authorList>
            <person name="He C.Y."/>
            <person name="Keren R."/>
            <person name="Whittaker M."/>
            <person name="Farag I.F."/>
            <person name="Doudna J."/>
            <person name="Cate J.H.D."/>
            <person name="Banfield J.F."/>
        </authorList>
    </citation>
    <scope>NUCLEOTIDE SEQUENCE</scope>
    <source>
        <strain evidence="5">NC_groundwater_717_Ag_S-0.2um_59_8</strain>
    </source>
</reference>
<organism evidence="5 6">
    <name type="scientific">Tectimicrobiota bacterium</name>
    <dbReference type="NCBI Taxonomy" id="2528274"/>
    <lineage>
        <taxon>Bacteria</taxon>
        <taxon>Pseudomonadati</taxon>
        <taxon>Nitrospinota/Tectimicrobiota group</taxon>
        <taxon>Candidatus Tectimicrobiota</taxon>
    </lineage>
</organism>
<keyword evidence="3" id="KW-0732">Signal</keyword>
<accession>A0A932M070</accession>
<dbReference type="Proteomes" id="UP000741360">
    <property type="component" value="Unassembled WGS sequence"/>
</dbReference>
<dbReference type="PANTHER" id="PTHR30024:SF47">
    <property type="entry name" value="TAURINE-BINDING PERIPLASMIC PROTEIN"/>
    <property type="match status" value="1"/>
</dbReference>
<dbReference type="Pfam" id="PF09084">
    <property type="entry name" value="NMT1"/>
    <property type="match status" value="1"/>
</dbReference>
<dbReference type="EMBL" id="JACPSX010000127">
    <property type="protein sequence ID" value="MBI3014813.1"/>
    <property type="molecule type" value="Genomic_DNA"/>
</dbReference>
<dbReference type="InterPro" id="IPR015168">
    <property type="entry name" value="SsuA/THI5"/>
</dbReference>
<dbReference type="GO" id="GO:0042597">
    <property type="term" value="C:periplasmic space"/>
    <property type="evidence" value="ECO:0007669"/>
    <property type="project" value="UniProtKB-SubCell"/>
</dbReference>